<protein>
    <submittedName>
        <fullName evidence="1">Uncharacterized protein</fullName>
    </submittedName>
</protein>
<sequence>MKVRMDTRSYFRWEDGKSKGVFFLLPDLCMSLNIPCNACLVVHVVYG</sequence>
<evidence type="ECO:0000313" key="1">
    <source>
        <dbReference type="EMBL" id="MBW82671.1"/>
    </source>
</evidence>
<proteinExistence type="predicted"/>
<name>A0A2P2IN77_RHIMU</name>
<organism evidence="1">
    <name type="scientific">Rhizophora mucronata</name>
    <name type="common">Asiatic mangrove</name>
    <dbReference type="NCBI Taxonomy" id="61149"/>
    <lineage>
        <taxon>Eukaryota</taxon>
        <taxon>Viridiplantae</taxon>
        <taxon>Streptophyta</taxon>
        <taxon>Embryophyta</taxon>
        <taxon>Tracheophyta</taxon>
        <taxon>Spermatophyta</taxon>
        <taxon>Magnoliopsida</taxon>
        <taxon>eudicotyledons</taxon>
        <taxon>Gunneridae</taxon>
        <taxon>Pentapetalae</taxon>
        <taxon>rosids</taxon>
        <taxon>fabids</taxon>
        <taxon>Malpighiales</taxon>
        <taxon>Rhizophoraceae</taxon>
        <taxon>Rhizophora</taxon>
    </lineage>
</organism>
<reference evidence="1" key="1">
    <citation type="submission" date="2018-02" db="EMBL/GenBank/DDBJ databases">
        <title>Rhizophora mucronata_Transcriptome.</title>
        <authorList>
            <person name="Meera S.P."/>
            <person name="Sreeshan A."/>
            <person name="Augustine A."/>
        </authorList>
    </citation>
    <scope>NUCLEOTIDE SEQUENCE</scope>
    <source>
        <tissue evidence="1">Leaf</tissue>
    </source>
</reference>
<accession>A0A2P2IN77</accession>
<dbReference type="AlphaFoldDB" id="A0A2P2IN77"/>
<dbReference type="EMBL" id="GGEC01002188">
    <property type="protein sequence ID" value="MBW82671.1"/>
    <property type="molecule type" value="Transcribed_RNA"/>
</dbReference>